<evidence type="ECO:0000256" key="3">
    <source>
        <dbReference type="ARBA" id="ARBA00022475"/>
    </source>
</evidence>
<evidence type="ECO:0000256" key="4">
    <source>
        <dbReference type="ARBA" id="ARBA00022692"/>
    </source>
</evidence>
<keyword evidence="6 7" id="KW-0472">Membrane</keyword>
<organism evidence="8 9">
    <name type="scientific">Halarchaeum grantii</name>
    <dbReference type="NCBI Taxonomy" id="1193105"/>
    <lineage>
        <taxon>Archaea</taxon>
        <taxon>Methanobacteriati</taxon>
        <taxon>Methanobacteriota</taxon>
        <taxon>Stenosarchaea group</taxon>
        <taxon>Halobacteria</taxon>
        <taxon>Halobacteriales</taxon>
        <taxon>Halobacteriaceae</taxon>
    </lineage>
</organism>
<dbReference type="PROSITE" id="PS00430">
    <property type="entry name" value="TONB_DEPENDENT_REC_1"/>
    <property type="match status" value="1"/>
</dbReference>
<comment type="caution">
    <text evidence="8">The sequence shown here is derived from an EMBL/GenBank/DDBJ whole genome shotgun (WGS) entry which is preliminary data.</text>
</comment>
<feature type="transmembrane region" description="Helical" evidence="7">
    <location>
        <begin position="260"/>
        <end position="279"/>
    </location>
</feature>
<dbReference type="NCBIfam" id="TIGR00374">
    <property type="entry name" value="flippase-like domain"/>
    <property type="match status" value="1"/>
</dbReference>
<evidence type="ECO:0000256" key="6">
    <source>
        <dbReference type="ARBA" id="ARBA00023136"/>
    </source>
</evidence>
<dbReference type="RefSeq" id="WP_188880485.1">
    <property type="nucleotide sequence ID" value="NZ_BMPF01000002.1"/>
</dbReference>
<keyword evidence="3" id="KW-1003">Cell membrane</keyword>
<proteinExistence type="inferred from homology"/>
<evidence type="ECO:0000313" key="9">
    <source>
        <dbReference type="Proteomes" id="UP000628840"/>
    </source>
</evidence>
<reference evidence="8 9" key="1">
    <citation type="journal article" date="2019" name="Int. J. Syst. Evol. Microbiol.">
        <title>The Global Catalogue of Microorganisms (GCM) 10K type strain sequencing project: providing services to taxonomists for standard genome sequencing and annotation.</title>
        <authorList>
            <consortium name="The Broad Institute Genomics Platform"/>
            <consortium name="The Broad Institute Genome Sequencing Center for Infectious Disease"/>
            <person name="Wu L."/>
            <person name="Ma J."/>
        </authorList>
    </citation>
    <scope>NUCLEOTIDE SEQUENCE [LARGE SCALE GENOMIC DNA]</scope>
    <source>
        <strain evidence="8 9">JCM 19585</strain>
    </source>
</reference>
<sequence>MLDNRRQAAGVGFLAAALLLAGLFWYVGAAEVFAELADADLGLVALVGAMAVAWLCAWTVVLRTVLGALGQTLSVRDSLLVYAAATFANNVTPFGQAGGEPITALLISDTADVEYERGLATIASTDALNFVPSILLAVLGVAYYATQVGLTGRLETVATGVLVLAIAAPALLAVGWRYRYTVEASLLGASAPVLARLDAALPWLSPPTPAGVKARIEGFFHAIERIATSPRRLALALGFSAAGWLCQAVGLWVAFRAFGAAIPIYIALFVIPIGTIASASPTPGGLGAIEAVHVLLLTGATPVPASTVAAVVAVHRVGGFLLTTSLGGGAAAYLWSVDRRVEPSAD</sequence>
<gene>
    <name evidence="8" type="ORF">GCM10009037_12590</name>
</gene>
<feature type="transmembrane region" description="Helical" evidence="7">
    <location>
        <begin position="45"/>
        <end position="66"/>
    </location>
</feature>
<dbReference type="InterPro" id="IPR010916">
    <property type="entry name" value="TonB_box_CS"/>
</dbReference>
<name>A0A830FBJ9_9EURY</name>
<feature type="transmembrane region" description="Helical" evidence="7">
    <location>
        <begin position="127"/>
        <end position="145"/>
    </location>
</feature>
<dbReference type="InterPro" id="IPR022791">
    <property type="entry name" value="L-PG_synthase/AglD"/>
</dbReference>
<protein>
    <submittedName>
        <fullName evidence="8">TIGR00374 family protein</fullName>
    </submittedName>
</protein>
<dbReference type="AlphaFoldDB" id="A0A830FBJ9"/>
<feature type="transmembrane region" description="Helical" evidence="7">
    <location>
        <begin position="157"/>
        <end position="176"/>
    </location>
</feature>
<comment type="similarity">
    <text evidence="2">Belongs to the UPF0104 family.</text>
</comment>
<dbReference type="OrthoDB" id="15513at2157"/>
<dbReference type="Proteomes" id="UP000628840">
    <property type="component" value="Unassembled WGS sequence"/>
</dbReference>
<evidence type="ECO:0000313" key="8">
    <source>
        <dbReference type="EMBL" id="GGL30372.1"/>
    </source>
</evidence>
<keyword evidence="4 7" id="KW-0812">Transmembrane</keyword>
<dbReference type="EMBL" id="BMPF01000002">
    <property type="protein sequence ID" value="GGL30372.1"/>
    <property type="molecule type" value="Genomic_DNA"/>
</dbReference>
<keyword evidence="9" id="KW-1185">Reference proteome</keyword>
<evidence type="ECO:0000256" key="2">
    <source>
        <dbReference type="ARBA" id="ARBA00011061"/>
    </source>
</evidence>
<dbReference type="GO" id="GO:0005886">
    <property type="term" value="C:plasma membrane"/>
    <property type="evidence" value="ECO:0007669"/>
    <property type="project" value="UniProtKB-SubCell"/>
</dbReference>
<evidence type="ECO:0000256" key="5">
    <source>
        <dbReference type="ARBA" id="ARBA00022989"/>
    </source>
</evidence>
<evidence type="ECO:0000256" key="7">
    <source>
        <dbReference type="SAM" id="Phobius"/>
    </source>
</evidence>
<feature type="transmembrane region" description="Helical" evidence="7">
    <location>
        <begin position="233"/>
        <end position="254"/>
    </location>
</feature>
<feature type="transmembrane region" description="Helical" evidence="7">
    <location>
        <begin position="291"/>
        <end position="314"/>
    </location>
</feature>
<accession>A0A830FBJ9</accession>
<evidence type="ECO:0000256" key="1">
    <source>
        <dbReference type="ARBA" id="ARBA00004651"/>
    </source>
</evidence>
<dbReference type="Pfam" id="PF03706">
    <property type="entry name" value="LPG_synthase_TM"/>
    <property type="match status" value="1"/>
</dbReference>
<comment type="subcellular location">
    <subcellularLocation>
        <location evidence="1">Cell membrane</location>
        <topology evidence="1">Multi-pass membrane protein</topology>
    </subcellularLocation>
</comment>
<keyword evidence="5 7" id="KW-1133">Transmembrane helix</keyword>
<dbReference type="PANTHER" id="PTHR39087">
    <property type="entry name" value="UPF0104 MEMBRANE PROTEIN MJ1595"/>
    <property type="match status" value="1"/>
</dbReference>
<dbReference type="PANTHER" id="PTHR39087:SF2">
    <property type="entry name" value="UPF0104 MEMBRANE PROTEIN MJ1595"/>
    <property type="match status" value="1"/>
</dbReference>
<feature type="transmembrane region" description="Helical" evidence="7">
    <location>
        <begin position="320"/>
        <end position="337"/>
    </location>
</feature>